<keyword evidence="4" id="KW-0963">Cytoplasm</keyword>
<comment type="caution">
    <text evidence="11">The sequence shown here is derived from an EMBL/GenBank/DDBJ whole genome shotgun (WGS) entry which is preliminary data.</text>
</comment>
<keyword evidence="8" id="KW-0067">ATP-binding</keyword>
<dbReference type="PANTHER" id="PTHR33540:SF2">
    <property type="entry name" value="TRNA THREONYLCARBAMOYLADENOSINE BIOSYNTHESIS PROTEIN TSAE"/>
    <property type="match status" value="1"/>
</dbReference>
<evidence type="ECO:0000256" key="1">
    <source>
        <dbReference type="ARBA" id="ARBA00004496"/>
    </source>
</evidence>
<evidence type="ECO:0000256" key="2">
    <source>
        <dbReference type="ARBA" id="ARBA00007599"/>
    </source>
</evidence>
<evidence type="ECO:0000256" key="7">
    <source>
        <dbReference type="ARBA" id="ARBA00022741"/>
    </source>
</evidence>
<dbReference type="GO" id="GO:0005737">
    <property type="term" value="C:cytoplasm"/>
    <property type="evidence" value="ECO:0007669"/>
    <property type="project" value="UniProtKB-SubCell"/>
</dbReference>
<comment type="similarity">
    <text evidence="2">Belongs to the TsaE family.</text>
</comment>
<keyword evidence="5" id="KW-0819">tRNA processing</keyword>
<evidence type="ECO:0000256" key="8">
    <source>
        <dbReference type="ARBA" id="ARBA00022840"/>
    </source>
</evidence>
<evidence type="ECO:0000313" key="12">
    <source>
        <dbReference type="EMBL" id="GJM53277.1"/>
    </source>
</evidence>
<dbReference type="GO" id="GO:0002949">
    <property type="term" value="P:tRNA threonylcarbamoyladenosine modification"/>
    <property type="evidence" value="ECO:0007669"/>
    <property type="project" value="InterPro"/>
</dbReference>
<proteinExistence type="inferred from homology"/>
<dbReference type="EMBL" id="BQKB01000031">
    <property type="protein sequence ID" value="GJM53277.1"/>
    <property type="molecule type" value="Genomic_DNA"/>
</dbReference>
<dbReference type="RefSeq" id="WP_264845270.1">
    <property type="nucleotide sequence ID" value="NZ_BPMA01000007.1"/>
</dbReference>
<comment type="subcellular location">
    <subcellularLocation>
        <location evidence="1">Cytoplasm</location>
    </subcellularLocation>
</comment>
<keyword evidence="6" id="KW-0479">Metal-binding</keyword>
<keyword evidence="14" id="KW-1185">Reference proteome</keyword>
<evidence type="ECO:0000313" key="11">
    <source>
        <dbReference type="EMBL" id="GJM51306.1"/>
    </source>
</evidence>
<gene>
    <name evidence="11" type="ORF">RCZ15_22790</name>
    <name evidence="12" type="ORF">RCZ16_15940</name>
</gene>
<accession>A0AAV5B081</accession>
<evidence type="ECO:0000256" key="10">
    <source>
        <dbReference type="ARBA" id="ARBA00032441"/>
    </source>
</evidence>
<evidence type="ECO:0000256" key="4">
    <source>
        <dbReference type="ARBA" id="ARBA00022490"/>
    </source>
</evidence>
<evidence type="ECO:0000256" key="3">
    <source>
        <dbReference type="ARBA" id="ARBA00019010"/>
    </source>
</evidence>
<dbReference type="SUPFAM" id="SSF52540">
    <property type="entry name" value="P-loop containing nucleoside triphosphate hydrolases"/>
    <property type="match status" value="1"/>
</dbReference>
<evidence type="ECO:0000313" key="14">
    <source>
        <dbReference type="Proteomes" id="UP001208692"/>
    </source>
</evidence>
<dbReference type="NCBIfam" id="TIGR00150">
    <property type="entry name" value="T6A_YjeE"/>
    <property type="match status" value="1"/>
</dbReference>
<dbReference type="EMBL" id="BQKA01000050">
    <property type="protein sequence ID" value="GJM51306.1"/>
    <property type="molecule type" value="Genomic_DNA"/>
</dbReference>
<dbReference type="GO" id="GO:0046872">
    <property type="term" value="F:metal ion binding"/>
    <property type="evidence" value="ECO:0007669"/>
    <property type="project" value="UniProtKB-KW"/>
</dbReference>
<evidence type="ECO:0000256" key="9">
    <source>
        <dbReference type="ARBA" id="ARBA00022842"/>
    </source>
</evidence>
<dbReference type="InterPro" id="IPR003442">
    <property type="entry name" value="T6A_TsaE"/>
</dbReference>
<evidence type="ECO:0000313" key="13">
    <source>
        <dbReference type="Proteomes" id="UP001207736"/>
    </source>
</evidence>
<keyword evidence="7" id="KW-0547">Nucleotide-binding</keyword>
<organism evidence="11 13">
    <name type="scientific">Capnocytophaga catalasegens</name>
    <dbReference type="NCBI Taxonomy" id="1004260"/>
    <lineage>
        <taxon>Bacteria</taxon>
        <taxon>Pseudomonadati</taxon>
        <taxon>Bacteroidota</taxon>
        <taxon>Flavobacteriia</taxon>
        <taxon>Flavobacteriales</taxon>
        <taxon>Flavobacteriaceae</taxon>
        <taxon>Capnocytophaga</taxon>
    </lineage>
</organism>
<protein>
    <recommendedName>
        <fullName evidence="3">tRNA threonylcarbamoyladenosine biosynthesis protein TsaE</fullName>
    </recommendedName>
    <alternativeName>
        <fullName evidence="10">t(6)A37 threonylcarbamoyladenosine biosynthesis protein TsaE</fullName>
    </alternativeName>
</protein>
<keyword evidence="9" id="KW-0460">Magnesium</keyword>
<dbReference type="Pfam" id="PF02367">
    <property type="entry name" value="TsaE"/>
    <property type="match status" value="1"/>
</dbReference>
<dbReference type="AlphaFoldDB" id="A0AAV5B081"/>
<name>A0AAV5B081_9FLAO</name>
<dbReference type="InterPro" id="IPR027417">
    <property type="entry name" value="P-loop_NTPase"/>
</dbReference>
<evidence type="ECO:0000256" key="5">
    <source>
        <dbReference type="ARBA" id="ARBA00022694"/>
    </source>
</evidence>
<evidence type="ECO:0000256" key="6">
    <source>
        <dbReference type="ARBA" id="ARBA00022723"/>
    </source>
</evidence>
<dbReference type="GO" id="GO:0005524">
    <property type="term" value="F:ATP binding"/>
    <property type="evidence" value="ECO:0007669"/>
    <property type="project" value="UniProtKB-KW"/>
</dbReference>
<reference evidence="11 14" key="1">
    <citation type="submission" date="2021-11" db="EMBL/GenBank/DDBJ databases">
        <title>Draft genome sequence of Capnocytophaga sp. strain KC07075 isolated from cat oral cavity.</title>
        <authorList>
            <person name="Suzuki M."/>
            <person name="Imaoka K."/>
            <person name="Kimura M."/>
            <person name="Morikawa S."/>
            <person name="Maeda K."/>
        </authorList>
    </citation>
    <scope>NUCLEOTIDE SEQUENCE</scope>
    <source>
        <strain evidence="11">KC07075</strain>
        <strain evidence="12 14">KC07079</strain>
    </source>
</reference>
<dbReference type="Gene3D" id="3.40.50.300">
    <property type="entry name" value="P-loop containing nucleotide triphosphate hydrolases"/>
    <property type="match status" value="1"/>
</dbReference>
<sequence length="140" mass="15962">MRKIIYQLAEIEQVAQQILPLIQSKIILLQGSMGMGKTTLVKALVKALKIDDVVSSPTFSLVNEYRNSTSVIFHFDFYRIKNEQEALDMGIEEYIYSGNWCFIEWSENIASLLPENVTEIIITPIDSYTRSLTIINPVNS</sequence>
<dbReference type="Proteomes" id="UP001207736">
    <property type="component" value="Unassembled WGS sequence"/>
</dbReference>
<dbReference type="Proteomes" id="UP001208692">
    <property type="component" value="Unassembled WGS sequence"/>
</dbReference>
<dbReference type="PANTHER" id="PTHR33540">
    <property type="entry name" value="TRNA THREONYLCARBAMOYLADENOSINE BIOSYNTHESIS PROTEIN TSAE"/>
    <property type="match status" value="1"/>
</dbReference>